<reference evidence="2" key="1">
    <citation type="submission" date="2025-08" db="UniProtKB">
        <authorList>
            <consortium name="Ensembl"/>
        </authorList>
    </citation>
    <scope>IDENTIFICATION</scope>
</reference>
<protein>
    <submittedName>
        <fullName evidence="2">Uncharacterized protein</fullName>
    </submittedName>
</protein>
<keyword evidence="3" id="KW-1185">Reference proteome</keyword>
<sequence length="231" mass="26132">MYFEGHKMNKNHASFGLEMRAEYSVENRNDPASVGKASQKIVKPSLIDRLLQLPHIDTKEEPTCLVRCDPGKSCSCSTTIPTFPFAISSWALCVRLKKQSPRDEPLIRSQIPTEQVNLRCMDSQPDSKGLSRTVRSANAVPRHVPTTKTESSDSWQLMRPPVQCKPDMRRLSHSNFPRGKSFATTKDVIKADIRDPLEIIQVIRENEHLGFFYLNPAVPRSSANCDLLDLR</sequence>
<proteinExistence type="predicted"/>
<dbReference type="Proteomes" id="UP000694388">
    <property type="component" value="Unplaced"/>
</dbReference>
<evidence type="ECO:0000313" key="3">
    <source>
        <dbReference type="Proteomes" id="UP000694388"/>
    </source>
</evidence>
<name>A0A8C4QWN9_EPTBU</name>
<dbReference type="AlphaFoldDB" id="A0A8C4QWN9"/>
<feature type="region of interest" description="Disordered" evidence="1">
    <location>
        <begin position="123"/>
        <end position="159"/>
    </location>
</feature>
<feature type="compositionally biased region" description="Polar residues" evidence="1">
    <location>
        <begin position="146"/>
        <end position="155"/>
    </location>
</feature>
<dbReference type="Ensembl" id="ENSEBUT00000022274.1">
    <property type="protein sequence ID" value="ENSEBUP00000021698.1"/>
    <property type="gene ID" value="ENSEBUG00000013397.1"/>
</dbReference>
<organism evidence="2 3">
    <name type="scientific">Eptatretus burgeri</name>
    <name type="common">Inshore hagfish</name>
    <dbReference type="NCBI Taxonomy" id="7764"/>
    <lineage>
        <taxon>Eukaryota</taxon>
        <taxon>Metazoa</taxon>
        <taxon>Chordata</taxon>
        <taxon>Craniata</taxon>
        <taxon>Vertebrata</taxon>
        <taxon>Cyclostomata</taxon>
        <taxon>Myxini</taxon>
        <taxon>Myxiniformes</taxon>
        <taxon>Myxinidae</taxon>
        <taxon>Eptatretinae</taxon>
        <taxon>Eptatretus</taxon>
    </lineage>
</organism>
<accession>A0A8C4QWN9</accession>
<evidence type="ECO:0000256" key="1">
    <source>
        <dbReference type="SAM" id="MobiDB-lite"/>
    </source>
</evidence>
<reference evidence="2" key="2">
    <citation type="submission" date="2025-09" db="UniProtKB">
        <authorList>
            <consortium name="Ensembl"/>
        </authorList>
    </citation>
    <scope>IDENTIFICATION</scope>
</reference>
<evidence type="ECO:0000313" key="2">
    <source>
        <dbReference type="Ensembl" id="ENSEBUP00000021698.1"/>
    </source>
</evidence>